<proteinExistence type="predicted"/>
<dbReference type="STRING" id="1123384.AJ81_10595"/>
<sequence length="250" mass="28056">MWIKEFQGNEGHVILVHGLGEHAKRYQWLVDLLIPRFGVTLFDLPGHGESEGKRGHASFSEIFNIIDELVSRHPGCFLMGHSLGGLIAIRYVELRNNVKGLIVTSPALHLPNSNIALRTVASIFSILAPALTFDNGINPNDLSTNPEAVQKYVADPLVHRRISARLAADLFKHSQMALKEAHRIKVPTFVAVGSEDRVTLPTGARQFFENLTVKDRVLKVYQGSYHELFEDSYNAEVFKLDLLSWLNSHR</sequence>
<dbReference type="Proteomes" id="UP000077469">
    <property type="component" value="Chromosome"/>
</dbReference>
<name>A0A0X1KTK2_9THEM</name>
<dbReference type="PaxDb" id="1123384-AJ81_10595"/>
<organism evidence="2 3">
    <name type="scientific">Pseudothermotoga hypogea DSM 11164 = NBRC 106472</name>
    <dbReference type="NCBI Taxonomy" id="1123384"/>
    <lineage>
        <taxon>Bacteria</taxon>
        <taxon>Thermotogati</taxon>
        <taxon>Thermotogota</taxon>
        <taxon>Thermotogae</taxon>
        <taxon>Thermotogales</taxon>
        <taxon>Thermotogaceae</taxon>
        <taxon>Pseudothermotoga</taxon>
    </lineage>
</organism>
<reference evidence="2 3" key="1">
    <citation type="submission" date="2014-01" db="EMBL/GenBank/DDBJ databases">
        <title>Genome sequencing of Thermotog hypogea.</title>
        <authorList>
            <person name="Zhang X."/>
            <person name="Alvare G."/>
            <person name="Fristensky B."/>
            <person name="Chen L."/>
            <person name="Suen T."/>
            <person name="Chen Q."/>
            <person name="Ma K."/>
        </authorList>
    </citation>
    <scope>NUCLEOTIDE SEQUENCE [LARGE SCALE GENOMIC DNA]</scope>
    <source>
        <strain evidence="2 3">DSM 11164</strain>
    </source>
</reference>
<dbReference type="PRINTS" id="PR00111">
    <property type="entry name" value="ABHYDROLASE"/>
</dbReference>
<protein>
    <submittedName>
        <fullName evidence="2">Lysophospholipase</fullName>
    </submittedName>
</protein>
<dbReference type="PATRIC" id="fig|1123384.7.peg.2125"/>
<dbReference type="InterPro" id="IPR000073">
    <property type="entry name" value="AB_hydrolase_1"/>
</dbReference>
<dbReference type="RefSeq" id="WP_031502814.1">
    <property type="nucleotide sequence ID" value="NC_022795.1"/>
</dbReference>
<dbReference type="Gene3D" id="3.40.50.1820">
    <property type="entry name" value="alpha/beta hydrolase"/>
    <property type="match status" value="1"/>
</dbReference>
<gene>
    <name evidence="2" type="ORF">AJ81_10595</name>
</gene>
<evidence type="ECO:0000313" key="3">
    <source>
        <dbReference type="Proteomes" id="UP000077469"/>
    </source>
</evidence>
<dbReference type="PANTHER" id="PTHR11614">
    <property type="entry name" value="PHOSPHOLIPASE-RELATED"/>
    <property type="match status" value="1"/>
</dbReference>
<accession>A0A0X1KTK2</accession>
<evidence type="ECO:0000259" key="1">
    <source>
        <dbReference type="Pfam" id="PF12146"/>
    </source>
</evidence>
<dbReference type="InterPro" id="IPR029058">
    <property type="entry name" value="AB_hydrolase_fold"/>
</dbReference>
<evidence type="ECO:0000313" key="2">
    <source>
        <dbReference type="EMBL" id="AJC74553.1"/>
    </source>
</evidence>
<dbReference type="Pfam" id="PF12146">
    <property type="entry name" value="Hydrolase_4"/>
    <property type="match status" value="1"/>
</dbReference>
<dbReference type="KEGG" id="phy:AJ81_10595"/>
<keyword evidence="3" id="KW-1185">Reference proteome</keyword>
<dbReference type="AlphaFoldDB" id="A0A0X1KTK2"/>
<dbReference type="InterPro" id="IPR051044">
    <property type="entry name" value="MAG_DAG_Lipase"/>
</dbReference>
<feature type="domain" description="Serine aminopeptidase S33" evidence="1">
    <location>
        <begin position="10"/>
        <end position="231"/>
    </location>
</feature>
<dbReference type="OrthoDB" id="9806902at2"/>
<dbReference type="EMBL" id="CP007141">
    <property type="protein sequence ID" value="AJC74553.1"/>
    <property type="molecule type" value="Genomic_DNA"/>
</dbReference>
<dbReference type="SUPFAM" id="SSF53474">
    <property type="entry name" value="alpha/beta-Hydrolases"/>
    <property type="match status" value="1"/>
</dbReference>
<dbReference type="InterPro" id="IPR022742">
    <property type="entry name" value="Hydrolase_4"/>
</dbReference>